<dbReference type="PANTHER" id="PTHR46658:SF1">
    <property type="entry name" value="CYS OR MET METABOLISM PYRIDOXAL-PHOSPHATE-DEPENDENT ENZYME"/>
    <property type="match status" value="1"/>
</dbReference>
<dbReference type="SUPFAM" id="SSF53383">
    <property type="entry name" value="PLP-dependent transferases"/>
    <property type="match status" value="1"/>
</dbReference>
<sequence length="395" mass="43446">MPILTSSQLISTAETQLKPVWEQFEQIKYFNQAKVLNAFKNAGVQNSHYSWVTGYGYDDLGKEKLDEVYALSFGAESALVRPHLVSGTHAITCAVFGNLSSGDSLICLGEPYDTLKTVYNKLAVKYNIDYQIIDPNALEKSILALSKSPGKKLISIQRSRGYEWRDSFDLKKIQDYIVRLKSINPDFVIFVDNCYGEFTQTQEPSEIGADIMAGSLIKNPGGGIVSAGAYIAGSEHCVAQSAEYATAPGIGAHGACMFDQTRLMLQGFFMAPMIVCEALKGMSLAGLVFQMLGYETIPQFGTERNDIIQAIKFNDRDKLIKLCQIVQKYSPMNSIFSPIPAPISGYEDEIIMAAGSFIEGSSIELSCDGPLRSPYVAYLQGGLSWSHTKYVLEKV</sequence>
<evidence type="ECO:0008006" key="3">
    <source>
        <dbReference type="Google" id="ProtNLM"/>
    </source>
</evidence>
<dbReference type="InterPro" id="IPR015421">
    <property type="entry name" value="PyrdxlP-dep_Trfase_major"/>
</dbReference>
<gene>
    <name evidence="1" type="ORF">E3A20_26760</name>
</gene>
<dbReference type="Gene3D" id="3.40.640.10">
    <property type="entry name" value="Type I PLP-dependent aspartate aminotransferase-like (Major domain)"/>
    <property type="match status" value="1"/>
</dbReference>
<dbReference type="AlphaFoldDB" id="A0A5C6M220"/>
<dbReference type="PANTHER" id="PTHR46658">
    <property type="entry name" value="CYS OR MET METABOLISM PYRIDOXAL-PHOSPHATE-DEPENDENT ENZYME"/>
    <property type="match status" value="1"/>
</dbReference>
<protein>
    <recommendedName>
        <fullName evidence="3">Aluminum resistance protein</fullName>
    </recommendedName>
</protein>
<dbReference type="InterPro" id="IPR009651">
    <property type="entry name" value="Met_g_lyase_put"/>
</dbReference>
<evidence type="ECO:0000313" key="2">
    <source>
        <dbReference type="Proteomes" id="UP000321083"/>
    </source>
</evidence>
<organism evidence="1 2">
    <name type="scientific">Planctomyces bekefii</name>
    <dbReference type="NCBI Taxonomy" id="1653850"/>
    <lineage>
        <taxon>Bacteria</taxon>
        <taxon>Pseudomonadati</taxon>
        <taxon>Planctomycetota</taxon>
        <taxon>Planctomycetia</taxon>
        <taxon>Planctomycetales</taxon>
        <taxon>Planctomycetaceae</taxon>
        <taxon>Planctomyces</taxon>
    </lineage>
</organism>
<dbReference type="Proteomes" id="UP000321083">
    <property type="component" value="Unassembled WGS sequence"/>
</dbReference>
<keyword evidence="2" id="KW-1185">Reference proteome</keyword>
<reference evidence="1 2" key="1">
    <citation type="submission" date="2019-08" db="EMBL/GenBank/DDBJ databases">
        <title>100 year-old enigma solved: identification of Planctomyces bekefii, the type genus and species of the phylum Planctomycetes.</title>
        <authorList>
            <person name="Svetlana D.N."/>
            <person name="Overmann J."/>
        </authorList>
    </citation>
    <scope>NUCLEOTIDE SEQUENCE [LARGE SCALE GENOMIC DNA]</scope>
    <source>
        <strain evidence="1">Phe10_nw2017</strain>
    </source>
</reference>
<dbReference type="EMBL" id="SRHE01000793">
    <property type="protein sequence ID" value="TWW08195.1"/>
    <property type="molecule type" value="Genomic_DNA"/>
</dbReference>
<name>A0A5C6M220_9PLAN</name>
<feature type="non-terminal residue" evidence="1">
    <location>
        <position position="395"/>
    </location>
</feature>
<evidence type="ECO:0000313" key="1">
    <source>
        <dbReference type="EMBL" id="TWW08195.1"/>
    </source>
</evidence>
<comment type="caution">
    <text evidence="1">The sequence shown here is derived from an EMBL/GenBank/DDBJ whole genome shotgun (WGS) entry which is preliminary data.</text>
</comment>
<dbReference type="InterPro" id="IPR015424">
    <property type="entry name" value="PyrdxlP-dep_Trfase"/>
</dbReference>
<proteinExistence type="predicted"/>
<accession>A0A5C6M220</accession>
<dbReference type="Pfam" id="PF06838">
    <property type="entry name" value="Met_gamma_lyase"/>
    <property type="match status" value="1"/>
</dbReference>
<reference evidence="1 2" key="2">
    <citation type="submission" date="2019-08" db="EMBL/GenBank/DDBJ databases">
        <authorList>
            <person name="Henke P."/>
        </authorList>
    </citation>
    <scope>NUCLEOTIDE SEQUENCE [LARGE SCALE GENOMIC DNA]</scope>
    <source>
        <strain evidence="1">Phe10_nw2017</strain>
    </source>
</reference>
<dbReference type="Gene3D" id="3.90.1150.60">
    <property type="entry name" value="Methioning gamme-lyase, C-terminal domain"/>
    <property type="match status" value="1"/>
</dbReference>